<accession>A0A7J9BQD5</accession>
<dbReference type="GO" id="GO:0003676">
    <property type="term" value="F:nucleic acid binding"/>
    <property type="evidence" value="ECO:0007669"/>
    <property type="project" value="InterPro"/>
</dbReference>
<organism evidence="2 3">
    <name type="scientific">Gossypium gossypioides</name>
    <name type="common">Mexican cotton</name>
    <name type="synonym">Selera gossypioides</name>
    <dbReference type="NCBI Taxonomy" id="34282"/>
    <lineage>
        <taxon>Eukaryota</taxon>
        <taxon>Viridiplantae</taxon>
        <taxon>Streptophyta</taxon>
        <taxon>Embryophyta</taxon>
        <taxon>Tracheophyta</taxon>
        <taxon>Spermatophyta</taxon>
        <taxon>Magnoliopsida</taxon>
        <taxon>eudicotyledons</taxon>
        <taxon>Gunneridae</taxon>
        <taxon>Pentapetalae</taxon>
        <taxon>rosids</taxon>
        <taxon>malvids</taxon>
        <taxon>Malvales</taxon>
        <taxon>Malvaceae</taxon>
        <taxon>Malvoideae</taxon>
        <taxon>Gossypium</taxon>
    </lineage>
</organism>
<evidence type="ECO:0000313" key="3">
    <source>
        <dbReference type="Proteomes" id="UP000593579"/>
    </source>
</evidence>
<sequence length="106" mass="12335">MPVEWAKLEAFEESLKVENKFNISKAMFESDYASLVNRVNNQGKDITILGNCINEVCKQLEKFDSVKIAWANRSYNHVASFIYDFAINNKCNWNFNMDYSSKIHVL</sequence>
<gene>
    <name evidence="2" type="ORF">Gogos_011742</name>
</gene>
<proteinExistence type="predicted"/>
<dbReference type="AlphaFoldDB" id="A0A7J9BQD5"/>
<name>A0A7J9BQD5_GOSGO</name>
<feature type="non-terminal residue" evidence="2">
    <location>
        <position position="106"/>
    </location>
</feature>
<feature type="domain" description="RNase H type-1" evidence="1">
    <location>
        <begin position="3"/>
        <end position="80"/>
    </location>
</feature>
<evidence type="ECO:0000259" key="1">
    <source>
        <dbReference type="Pfam" id="PF13456"/>
    </source>
</evidence>
<keyword evidence="3" id="KW-1185">Reference proteome</keyword>
<dbReference type="InterPro" id="IPR002156">
    <property type="entry name" value="RNaseH_domain"/>
</dbReference>
<dbReference type="EMBL" id="JABEZY010000005">
    <property type="protein sequence ID" value="MBA0738377.1"/>
    <property type="molecule type" value="Genomic_DNA"/>
</dbReference>
<evidence type="ECO:0000313" key="2">
    <source>
        <dbReference type="EMBL" id="MBA0738377.1"/>
    </source>
</evidence>
<comment type="caution">
    <text evidence="2">The sequence shown here is derived from an EMBL/GenBank/DDBJ whole genome shotgun (WGS) entry which is preliminary data.</text>
</comment>
<reference evidence="2 3" key="1">
    <citation type="journal article" date="2019" name="Genome Biol. Evol.">
        <title>Insights into the evolution of the New World diploid cottons (Gossypium, subgenus Houzingenia) based on genome sequencing.</title>
        <authorList>
            <person name="Grover C.E."/>
            <person name="Arick M.A. 2nd"/>
            <person name="Thrash A."/>
            <person name="Conover J.L."/>
            <person name="Sanders W.S."/>
            <person name="Peterson D.G."/>
            <person name="Frelichowski J.E."/>
            <person name="Scheffler J.A."/>
            <person name="Scheffler B.E."/>
            <person name="Wendel J.F."/>
        </authorList>
    </citation>
    <scope>NUCLEOTIDE SEQUENCE [LARGE SCALE GENOMIC DNA]</scope>
    <source>
        <strain evidence="2">5</strain>
        <tissue evidence="2">Leaf</tissue>
    </source>
</reference>
<dbReference type="GO" id="GO:0004523">
    <property type="term" value="F:RNA-DNA hybrid ribonuclease activity"/>
    <property type="evidence" value="ECO:0007669"/>
    <property type="project" value="InterPro"/>
</dbReference>
<dbReference type="Pfam" id="PF13456">
    <property type="entry name" value="RVT_3"/>
    <property type="match status" value="1"/>
</dbReference>
<dbReference type="Proteomes" id="UP000593579">
    <property type="component" value="Unassembled WGS sequence"/>
</dbReference>
<protein>
    <recommendedName>
        <fullName evidence="1">RNase H type-1 domain-containing protein</fullName>
    </recommendedName>
</protein>
<dbReference type="OrthoDB" id="990095at2759"/>